<dbReference type="InterPro" id="IPR015088">
    <property type="entry name" value="Znf_DNA-dir_DNA_pol_B_alpha"/>
</dbReference>
<feature type="domain" description="Zinc finger DNA-directed DNA polymerase family B alpha" evidence="18">
    <location>
        <begin position="1367"/>
        <end position="1572"/>
    </location>
</feature>
<dbReference type="Gene3D" id="3.30.70.2820">
    <property type="match status" value="1"/>
</dbReference>
<dbReference type="SUPFAM" id="SSF56672">
    <property type="entry name" value="DNA/RNA polymerases"/>
    <property type="match status" value="1"/>
</dbReference>
<sequence length="1576" mass="175565">MTGQAWARVKARRQGPLPSLAKTQILFTSPSQLLSSLSENEAREHISQRIMSDSGRRTRTRGPGAESAARRAALERLNAIRSGGARVAPVAIKIEEPIYETVSEEAYKELVEKRRADGESFIVDDDGGDLGYADDGHEEDWTNAVLHSSEDDFSDAEGAHEKRPRKKNKPSNSGAVKKPPAPTPLVRERLSTIFTSAVAKKGKGSGPLDTSVLDSVLAEVAPDENDWEERRRRRSRVSAFPPAVQIKAESPIAGSIALNTEVDLHENHGIGSEIEANTSPEDGDLNLGISLEGTKPDSGRFVEKSNHNSEVREEAETDQKGRLNSIAKIDVEKSDYVETTRGAEQKEDEANASEVRMAIDSRPETDDKLEFELKLDGSLPFYIIDAYEEAFSTNSGTLYLFGKVKTGNTFQSCCVVVKNMQRCVYAVPSSTVFPREAIEDFKRKHAESGGDSSPSFRAALQDMASGLKAEIAEQLCELNVSTFMMAPVKRNYAFERCDIPCGEQYVLKISYPFKDPPLDADLKGENYLALMGTRTSALELFLIKRRIKGPSWLSVSKFVSCSASERVSWCKFEVMVDCPKDISICSSKNVPPNVPPIIAMAINLKTVIGKYNTHEIVSASLVCCHKTKIDTSMENEKEWKGAVNSFTVVRKIEGGIFPIGYKKALSDWNSRTGYTLVLESSGERALLNRLMTEIHKMDPDVLVGHNISGFDLDVLLHRAQACKVPSSCWSKIGRLKRSVMPKLKGRKSIYGSGASPGIMSCVAGRLVCDTYLCARDLLKAVSYSLTELSKTELKEERKEILPKDIPSMLQNLGELLKLVEYGENDAMLSLKLMFKLSALPLTRQLTNISGNLWGKTLQGARAQRVEYLLLHAFHGKKFMVPDKSGPQSKESRLINKRKANEAVGKDGEDADELENSNEVDVEHNDQAKGKKGPSYTGGLVLEPKTGLYDKCVLLLDFNSLYPSIIQEFNICFTTVERSSDGTAPSLPSTRDAGVLPELLKDLVKSRREVKDRQKKAKGVKWDQLNIQQLALKLTANSIYGCLGYEKSRFFAMPLAELITLQGRTILQSTVNLVQDNLSLEVIYGDTDSIMINTGLDDVNKAYDKARMVIQEVNKRYRCLEIDLDGFYKRLLLLKKKKYAGIKLLYQIDHSRRVRITGEKRESKGVDMVRRDWSLISANVGDFCLDCILETGSSSEEVIEKIHAHLRGVRVQLMEDQEKMKKGEIDLKKYEITKTLTKPPNEYPDAKSQPHVQVALRLEKNGDTRFSVGQTVPYIICIEQDASSGPSTGIAQRARHRDELKGNRGNCLIDIDYYLSHQIHTVVSRLCASIQGTSPARLAECLGLDSSKYQSRICETASQDPSSVLLSITDEEERYRACEPLRLSCPSCSATFDCPPVSSILTTSTGTEAVSTENDTNYNFWHRMRCSRCPADAEGCLISPSMLANQVKRQADNFISLYYKGLMMCDVETCKYTTRSVNLRLVGDAEKGTVCPRYPSCDGHLIRQYTEADLYKQLSYFCFVLDASRFLDKLDHKTRAPFERQFASVHQAVHLALEEIEKMLDRCGYAWVCLSDIAVSI</sequence>
<dbReference type="InterPro" id="IPR017964">
    <property type="entry name" value="DNA-dir_DNA_pol_B_CS"/>
</dbReference>
<feature type="region of interest" description="Disordered" evidence="15">
    <location>
        <begin position="273"/>
        <end position="320"/>
    </location>
</feature>
<dbReference type="GO" id="GO:0008270">
    <property type="term" value="F:zinc ion binding"/>
    <property type="evidence" value="ECO:0007669"/>
    <property type="project" value="UniProtKB-KW"/>
</dbReference>
<evidence type="ECO:0000313" key="20">
    <source>
        <dbReference type="EMBL" id="KAJ4768751.1"/>
    </source>
</evidence>
<dbReference type="InterPro" id="IPR023211">
    <property type="entry name" value="DNA_pol_palm_dom_sf"/>
</dbReference>
<dbReference type="EMBL" id="JAMFTS010000004">
    <property type="protein sequence ID" value="KAJ4768751.1"/>
    <property type="molecule type" value="Genomic_DNA"/>
</dbReference>
<dbReference type="InterPro" id="IPR006133">
    <property type="entry name" value="DNA-dir_DNA_pol_B_exonuc"/>
</dbReference>
<protein>
    <recommendedName>
        <fullName evidence="14">DNA polymerase</fullName>
        <ecNumber evidence="14">2.7.7.7</ecNumber>
    </recommendedName>
</protein>
<comment type="function">
    <text evidence="13">Polymerase alpha in a complex with DNA primase is a replicative polymerase.</text>
</comment>
<feature type="domain" description="DNA polymerase alpha catalytic subunit N-terminal" evidence="19">
    <location>
        <begin position="74"/>
        <end position="141"/>
    </location>
</feature>
<feature type="region of interest" description="Disordered" evidence="15">
    <location>
        <begin position="880"/>
        <end position="934"/>
    </location>
</feature>
<proteinExistence type="inferred from homology"/>
<evidence type="ECO:0000256" key="1">
    <source>
        <dbReference type="ARBA" id="ARBA00004123"/>
    </source>
</evidence>
<feature type="domain" description="DNA-directed DNA polymerase family B multifunctional" evidence="16">
    <location>
        <begin position="852"/>
        <end position="1329"/>
    </location>
</feature>
<organism evidence="20 21">
    <name type="scientific">Rhynchospora pubera</name>
    <dbReference type="NCBI Taxonomy" id="906938"/>
    <lineage>
        <taxon>Eukaryota</taxon>
        <taxon>Viridiplantae</taxon>
        <taxon>Streptophyta</taxon>
        <taxon>Embryophyta</taxon>
        <taxon>Tracheophyta</taxon>
        <taxon>Spermatophyta</taxon>
        <taxon>Magnoliopsida</taxon>
        <taxon>Liliopsida</taxon>
        <taxon>Poales</taxon>
        <taxon>Cyperaceae</taxon>
        <taxon>Cyperoideae</taxon>
        <taxon>Rhynchosporeae</taxon>
        <taxon>Rhynchospora</taxon>
    </lineage>
</organism>
<evidence type="ECO:0000256" key="13">
    <source>
        <dbReference type="ARBA" id="ARBA00054627"/>
    </source>
</evidence>
<dbReference type="InterPro" id="IPR012337">
    <property type="entry name" value="RNaseH-like_sf"/>
</dbReference>
<evidence type="ECO:0000259" key="16">
    <source>
        <dbReference type="Pfam" id="PF00136"/>
    </source>
</evidence>
<evidence type="ECO:0000256" key="5">
    <source>
        <dbReference type="ARBA" id="ARBA00022705"/>
    </source>
</evidence>
<dbReference type="InterPro" id="IPR006134">
    <property type="entry name" value="DNA-dir_DNA_pol_B_multi_dom"/>
</dbReference>
<dbReference type="SUPFAM" id="SSF53098">
    <property type="entry name" value="Ribonuclease H-like"/>
    <property type="match status" value="1"/>
</dbReference>
<keyword evidence="7" id="KW-0863">Zinc-finger</keyword>
<feature type="region of interest" description="Disordered" evidence="15">
    <location>
        <begin position="152"/>
        <end position="187"/>
    </location>
</feature>
<keyword evidence="5 14" id="KW-0235">DNA replication</keyword>
<dbReference type="InterPro" id="IPR038256">
    <property type="entry name" value="Pol_alpha_znc_sf"/>
</dbReference>
<evidence type="ECO:0000256" key="4">
    <source>
        <dbReference type="ARBA" id="ARBA00022695"/>
    </source>
</evidence>
<dbReference type="InterPro" id="IPR006172">
    <property type="entry name" value="DNA-dir_DNA_pol_B"/>
</dbReference>
<dbReference type="PANTHER" id="PTHR45861:SF1">
    <property type="entry name" value="DNA POLYMERASE ALPHA CATALYTIC SUBUNIT"/>
    <property type="match status" value="1"/>
</dbReference>
<evidence type="ECO:0000259" key="17">
    <source>
        <dbReference type="Pfam" id="PF03104"/>
    </source>
</evidence>
<evidence type="ECO:0000256" key="11">
    <source>
        <dbReference type="ARBA" id="ARBA00023242"/>
    </source>
</evidence>
<dbReference type="NCBIfam" id="TIGR00592">
    <property type="entry name" value="pol2"/>
    <property type="match status" value="1"/>
</dbReference>
<dbReference type="Gene3D" id="1.10.132.60">
    <property type="entry name" value="DNA polymerase family B, C-terminal domain"/>
    <property type="match status" value="1"/>
</dbReference>
<dbReference type="GO" id="GO:0003887">
    <property type="term" value="F:DNA-directed DNA polymerase activity"/>
    <property type="evidence" value="ECO:0007669"/>
    <property type="project" value="UniProtKB-KW"/>
</dbReference>
<evidence type="ECO:0000256" key="12">
    <source>
        <dbReference type="ARBA" id="ARBA00049244"/>
    </source>
</evidence>
<dbReference type="Gene3D" id="2.40.50.730">
    <property type="match status" value="1"/>
</dbReference>
<reference evidence="20" key="1">
    <citation type="submission" date="2022-08" db="EMBL/GenBank/DDBJ databases">
        <authorList>
            <person name="Marques A."/>
        </authorList>
    </citation>
    <scope>NUCLEOTIDE SEQUENCE</scope>
    <source>
        <strain evidence="20">RhyPub2mFocal</strain>
        <tissue evidence="20">Leaves</tissue>
    </source>
</reference>
<name>A0AAV8DP86_9POAL</name>
<evidence type="ECO:0000256" key="6">
    <source>
        <dbReference type="ARBA" id="ARBA00022723"/>
    </source>
</evidence>
<dbReference type="FunFam" id="3.30.420.10:FF:000043">
    <property type="entry name" value="DNA polymerase"/>
    <property type="match status" value="1"/>
</dbReference>
<dbReference type="GO" id="GO:0003688">
    <property type="term" value="F:DNA replication origin binding"/>
    <property type="evidence" value="ECO:0007669"/>
    <property type="project" value="TreeGrafter"/>
</dbReference>
<dbReference type="Pfam" id="PF08996">
    <property type="entry name" value="zf-DNA_Pol"/>
    <property type="match status" value="1"/>
</dbReference>
<dbReference type="Pfam" id="PF12254">
    <property type="entry name" value="DNA_pol_alpha_N"/>
    <property type="match status" value="1"/>
</dbReference>
<dbReference type="FunFam" id="1.10.132.60:FF:000004">
    <property type="entry name" value="DNA polymerase"/>
    <property type="match status" value="1"/>
</dbReference>
<feature type="compositionally biased region" description="Basic and acidic residues" evidence="15">
    <location>
        <begin position="294"/>
        <end position="320"/>
    </location>
</feature>
<feature type="domain" description="DNA-directed DNA polymerase family B exonuclease" evidence="17">
    <location>
        <begin position="533"/>
        <end position="787"/>
    </location>
</feature>
<dbReference type="InterPro" id="IPR024647">
    <property type="entry name" value="DNA_pol_a_cat_su_N"/>
</dbReference>
<evidence type="ECO:0000259" key="18">
    <source>
        <dbReference type="Pfam" id="PF08996"/>
    </source>
</evidence>
<evidence type="ECO:0000256" key="10">
    <source>
        <dbReference type="ARBA" id="ARBA00023125"/>
    </source>
</evidence>
<dbReference type="Proteomes" id="UP001140206">
    <property type="component" value="Chromosome 4"/>
</dbReference>
<evidence type="ECO:0000256" key="2">
    <source>
        <dbReference type="ARBA" id="ARBA00005755"/>
    </source>
</evidence>
<keyword evidence="3 14" id="KW-0808">Transferase</keyword>
<comment type="caution">
    <text evidence="20">The sequence shown here is derived from an EMBL/GenBank/DDBJ whole genome shotgun (WGS) entry which is preliminary data.</text>
</comment>
<feature type="compositionally biased region" description="Acidic residues" evidence="15">
    <location>
        <begin position="908"/>
        <end position="919"/>
    </location>
</feature>
<evidence type="ECO:0000256" key="15">
    <source>
        <dbReference type="SAM" id="MobiDB-lite"/>
    </source>
</evidence>
<comment type="catalytic activity">
    <reaction evidence="12 14">
        <text>DNA(n) + a 2'-deoxyribonucleoside 5'-triphosphate = DNA(n+1) + diphosphate</text>
        <dbReference type="Rhea" id="RHEA:22508"/>
        <dbReference type="Rhea" id="RHEA-COMP:17339"/>
        <dbReference type="Rhea" id="RHEA-COMP:17340"/>
        <dbReference type="ChEBI" id="CHEBI:33019"/>
        <dbReference type="ChEBI" id="CHEBI:61560"/>
        <dbReference type="ChEBI" id="CHEBI:173112"/>
        <dbReference type="EC" id="2.7.7.7"/>
    </reaction>
</comment>
<evidence type="ECO:0000256" key="7">
    <source>
        <dbReference type="ARBA" id="ARBA00022771"/>
    </source>
</evidence>
<dbReference type="PROSITE" id="PS00116">
    <property type="entry name" value="DNA_POLYMERASE_B"/>
    <property type="match status" value="1"/>
</dbReference>
<dbReference type="SMART" id="SM00486">
    <property type="entry name" value="POLBc"/>
    <property type="match status" value="1"/>
</dbReference>
<evidence type="ECO:0000313" key="21">
    <source>
        <dbReference type="Proteomes" id="UP001140206"/>
    </source>
</evidence>
<feature type="region of interest" description="Disordered" evidence="15">
    <location>
        <begin position="47"/>
        <end position="68"/>
    </location>
</feature>
<keyword evidence="8" id="KW-0862">Zinc</keyword>
<dbReference type="Pfam" id="PF00136">
    <property type="entry name" value="DNA_pol_B"/>
    <property type="match status" value="1"/>
</dbReference>
<dbReference type="GO" id="GO:0000166">
    <property type="term" value="F:nucleotide binding"/>
    <property type="evidence" value="ECO:0007669"/>
    <property type="project" value="InterPro"/>
</dbReference>
<keyword evidence="21" id="KW-1185">Reference proteome</keyword>
<dbReference type="GO" id="GO:0005658">
    <property type="term" value="C:alpha DNA polymerase:primase complex"/>
    <property type="evidence" value="ECO:0007669"/>
    <property type="project" value="TreeGrafter"/>
</dbReference>
<evidence type="ECO:0000256" key="3">
    <source>
        <dbReference type="ARBA" id="ARBA00022679"/>
    </source>
</evidence>
<evidence type="ECO:0000256" key="8">
    <source>
        <dbReference type="ARBA" id="ARBA00022833"/>
    </source>
</evidence>
<dbReference type="Gene3D" id="3.30.420.10">
    <property type="entry name" value="Ribonuclease H-like superfamily/Ribonuclease H"/>
    <property type="match status" value="1"/>
</dbReference>
<dbReference type="Gene3D" id="1.10.287.690">
    <property type="entry name" value="Helix hairpin bin"/>
    <property type="match status" value="1"/>
</dbReference>
<dbReference type="PRINTS" id="PR00106">
    <property type="entry name" value="DNAPOLB"/>
</dbReference>
<dbReference type="EC" id="2.7.7.7" evidence="14"/>
<keyword evidence="4 14" id="KW-0548">Nucleotidyltransferase</keyword>
<dbReference type="GO" id="GO:0006273">
    <property type="term" value="P:lagging strand elongation"/>
    <property type="evidence" value="ECO:0007669"/>
    <property type="project" value="TreeGrafter"/>
</dbReference>
<gene>
    <name evidence="20" type="ORF">LUZ62_079126</name>
</gene>
<dbReference type="FunFam" id="1.10.3200.20:FF:000003">
    <property type="entry name" value="DNA polymerase"/>
    <property type="match status" value="1"/>
</dbReference>
<dbReference type="Gene3D" id="3.90.1600.10">
    <property type="entry name" value="Palm domain of DNA polymerase"/>
    <property type="match status" value="1"/>
</dbReference>
<dbReference type="InterPro" id="IPR036397">
    <property type="entry name" value="RNaseH_sf"/>
</dbReference>
<accession>A0AAV8DP86</accession>
<keyword evidence="11" id="KW-0539">Nucleus</keyword>
<dbReference type="Gene3D" id="1.10.3200.20">
    <property type="entry name" value="DNA Polymerase alpha, zinc finger"/>
    <property type="match status" value="1"/>
</dbReference>
<dbReference type="GO" id="GO:0003697">
    <property type="term" value="F:single-stranded DNA binding"/>
    <property type="evidence" value="ECO:0007669"/>
    <property type="project" value="TreeGrafter"/>
</dbReference>
<comment type="similarity">
    <text evidence="2 14">Belongs to the DNA polymerase type-B family.</text>
</comment>
<evidence type="ECO:0000256" key="14">
    <source>
        <dbReference type="RuleBase" id="RU000442"/>
    </source>
</evidence>
<dbReference type="PANTHER" id="PTHR45861">
    <property type="entry name" value="DNA POLYMERASE ALPHA CATALYTIC SUBUNIT"/>
    <property type="match status" value="1"/>
</dbReference>
<dbReference type="GO" id="GO:0003682">
    <property type="term" value="F:chromatin binding"/>
    <property type="evidence" value="ECO:0007669"/>
    <property type="project" value="TreeGrafter"/>
</dbReference>
<dbReference type="Pfam" id="PF03104">
    <property type="entry name" value="DNA_pol_B_exo1"/>
    <property type="match status" value="1"/>
</dbReference>
<keyword evidence="10 14" id="KW-0238">DNA-binding</keyword>
<evidence type="ECO:0000256" key="9">
    <source>
        <dbReference type="ARBA" id="ARBA00022932"/>
    </source>
</evidence>
<feature type="region of interest" description="Disordered" evidence="15">
    <location>
        <begin position="200"/>
        <end position="238"/>
    </location>
</feature>
<dbReference type="GO" id="GO:0006272">
    <property type="term" value="P:leading strand elongation"/>
    <property type="evidence" value="ECO:0007669"/>
    <property type="project" value="TreeGrafter"/>
</dbReference>
<feature type="compositionally biased region" description="Basic and acidic residues" evidence="15">
    <location>
        <begin position="889"/>
        <end position="907"/>
    </location>
</feature>
<dbReference type="CDD" id="cd05776">
    <property type="entry name" value="DNA_polB_alpha_exo"/>
    <property type="match status" value="1"/>
</dbReference>
<keyword evidence="6" id="KW-0479">Metal-binding</keyword>
<dbReference type="GO" id="GO:1902975">
    <property type="term" value="P:mitotic DNA replication initiation"/>
    <property type="evidence" value="ECO:0007669"/>
    <property type="project" value="InterPro"/>
</dbReference>
<evidence type="ECO:0000259" key="19">
    <source>
        <dbReference type="Pfam" id="PF12254"/>
    </source>
</evidence>
<dbReference type="CDD" id="cd05532">
    <property type="entry name" value="POLBc_alpha"/>
    <property type="match status" value="1"/>
</dbReference>
<dbReference type="InterPro" id="IPR043502">
    <property type="entry name" value="DNA/RNA_pol_sf"/>
</dbReference>
<dbReference type="InterPro" id="IPR042087">
    <property type="entry name" value="DNA_pol_B_thumb"/>
</dbReference>
<keyword evidence="9 14" id="KW-0239">DNA-directed DNA polymerase</keyword>
<dbReference type="InterPro" id="IPR045846">
    <property type="entry name" value="POLBc_alpha"/>
</dbReference>
<comment type="subcellular location">
    <subcellularLocation>
        <location evidence="1">Nucleus</location>
    </subcellularLocation>
</comment>